<dbReference type="InterPro" id="IPR014729">
    <property type="entry name" value="Rossmann-like_a/b/a_fold"/>
</dbReference>
<proteinExistence type="predicted"/>
<dbReference type="PANTHER" id="PTHR31285:SF0">
    <property type="entry name" value="NICOTINAMIDE MONONUCLEOTIDE ADENYLYLTRANSFERASE"/>
    <property type="match status" value="1"/>
</dbReference>
<dbReference type="InterPro" id="IPR036653">
    <property type="entry name" value="CinA-like_C"/>
</dbReference>
<accession>A0A160VDY8</accession>
<sequence length="378" mass="41068">MEEIRPHIEKIHVTPHKTVLAVSGAGTQAVAWLLGVAGASRTILEALVPYGRESMNAFLGFEPEQSASAQTAKDMAKAAFRKAKVQLEDDSPPVGLACAATIATDRPKRGEHRAYVSAWDQQGNTLYSLNLHKGLRDRAGEEELVSRLLVYALMLLSGLDSDLELKLTPGDNLEIERTEHPAPLEQLVLGDAAWVVVRAGKMIVEGEVPGTLLPGSFSPLHQGHHGLAQIAANISGSEVGFELSVTNVDKPDLEESEILKRLAQFTAGETAVLTRAETFFKKARLFPGRTFVVGWDTAIRLVAQRYYGDDRDAMMMALAEMLAAGVRFLVAGREDQGAYKTLSDVPIPEGLEGLFQGIPERQFREDISSTQLRAMGGN</sequence>
<protein>
    <submittedName>
        <fullName evidence="1">Expressed protein</fullName>
    </submittedName>
</protein>
<dbReference type="PANTHER" id="PTHR31285">
    <property type="entry name" value="NICOTINAMIDE MONONUCLEOTIDE ADENYLYLTRANSFERASE"/>
    <property type="match status" value="1"/>
</dbReference>
<gene>
    <name evidence="1" type="ORF">MGWOODY_Clf1479</name>
</gene>
<dbReference type="EMBL" id="FAXA01000333">
    <property type="protein sequence ID" value="CUV02950.1"/>
    <property type="molecule type" value="Genomic_DNA"/>
</dbReference>
<dbReference type="GO" id="GO:0005737">
    <property type="term" value="C:cytoplasm"/>
    <property type="evidence" value="ECO:0007669"/>
    <property type="project" value="TreeGrafter"/>
</dbReference>
<dbReference type="Gene3D" id="3.40.50.620">
    <property type="entry name" value="HUPs"/>
    <property type="match status" value="1"/>
</dbReference>
<dbReference type="GO" id="GO:0016887">
    <property type="term" value="F:ATP hydrolysis activity"/>
    <property type="evidence" value="ECO:0007669"/>
    <property type="project" value="TreeGrafter"/>
</dbReference>
<dbReference type="GO" id="GO:0000309">
    <property type="term" value="F:nicotinamide-nucleotide adenylyltransferase activity"/>
    <property type="evidence" value="ECO:0007669"/>
    <property type="project" value="TreeGrafter"/>
</dbReference>
<dbReference type="Gene3D" id="3.90.950.20">
    <property type="entry name" value="CinA-like"/>
    <property type="match status" value="1"/>
</dbReference>
<dbReference type="SUPFAM" id="SSF52374">
    <property type="entry name" value="Nucleotidylyl transferase"/>
    <property type="match status" value="1"/>
</dbReference>
<evidence type="ECO:0000313" key="1">
    <source>
        <dbReference type="EMBL" id="CUV02950.1"/>
    </source>
</evidence>
<reference evidence="1" key="1">
    <citation type="submission" date="2015-10" db="EMBL/GenBank/DDBJ databases">
        <authorList>
            <person name="Gilbert D.G."/>
        </authorList>
    </citation>
    <scope>NUCLEOTIDE SEQUENCE</scope>
</reference>
<dbReference type="AlphaFoldDB" id="A0A160VDY8"/>
<name>A0A160VDY8_9ZZZZ</name>
<dbReference type="GO" id="GO:0005634">
    <property type="term" value="C:nucleus"/>
    <property type="evidence" value="ECO:0007669"/>
    <property type="project" value="TreeGrafter"/>
</dbReference>
<dbReference type="SUPFAM" id="SSF142433">
    <property type="entry name" value="CinA-like"/>
    <property type="match status" value="1"/>
</dbReference>
<organism evidence="1">
    <name type="scientific">hydrothermal vent metagenome</name>
    <dbReference type="NCBI Taxonomy" id="652676"/>
    <lineage>
        <taxon>unclassified sequences</taxon>
        <taxon>metagenomes</taxon>
        <taxon>ecological metagenomes</taxon>
    </lineage>
</organism>